<dbReference type="Gene3D" id="3.20.20.210">
    <property type="match status" value="1"/>
</dbReference>
<dbReference type="HAMAP" id="MF_00218">
    <property type="entry name" value="URO_D"/>
    <property type="match status" value="1"/>
</dbReference>
<keyword evidence="4" id="KW-0210">Decarboxylase</keyword>
<dbReference type="InterPro" id="IPR038071">
    <property type="entry name" value="UROD/MetE-like_sf"/>
</dbReference>
<evidence type="ECO:0000256" key="4">
    <source>
        <dbReference type="ARBA" id="ARBA00022793"/>
    </source>
</evidence>
<name>A0A484H618_9ZZZZ</name>
<evidence type="ECO:0000256" key="6">
    <source>
        <dbReference type="ARBA" id="ARBA00023244"/>
    </source>
</evidence>
<dbReference type="InterPro" id="IPR006361">
    <property type="entry name" value="Uroporphyrinogen_deCO2ase_HemE"/>
</dbReference>
<dbReference type="GO" id="GO:0004853">
    <property type="term" value="F:uroporphyrinogen decarboxylase activity"/>
    <property type="evidence" value="ECO:0007669"/>
    <property type="project" value="UniProtKB-EC"/>
</dbReference>
<dbReference type="SUPFAM" id="SSF51726">
    <property type="entry name" value="UROD/MetE-like"/>
    <property type="match status" value="1"/>
</dbReference>
<evidence type="ECO:0000259" key="8">
    <source>
        <dbReference type="PROSITE" id="PS00907"/>
    </source>
</evidence>
<comment type="similarity">
    <text evidence="2">Belongs to the uroporphyrinogen decarboxylase family.</text>
</comment>
<feature type="domain" description="Uroporphyrinogen decarboxylase (URO-D)" evidence="8">
    <location>
        <begin position="146"/>
        <end position="162"/>
    </location>
</feature>
<dbReference type="Pfam" id="PF01208">
    <property type="entry name" value="URO-D"/>
    <property type="match status" value="1"/>
</dbReference>
<evidence type="ECO:0000256" key="3">
    <source>
        <dbReference type="ARBA" id="ARBA00012288"/>
    </source>
</evidence>
<keyword evidence="6" id="KW-0627">Porphyrin biosynthesis</keyword>
<dbReference type="AlphaFoldDB" id="A0A484H618"/>
<dbReference type="PROSITE" id="PS00906">
    <property type="entry name" value="UROD_1"/>
    <property type="match status" value="1"/>
</dbReference>
<dbReference type="PANTHER" id="PTHR21091">
    <property type="entry name" value="METHYLTETRAHYDROFOLATE:HOMOCYSTEINE METHYLTRANSFERASE RELATED"/>
    <property type="match status" value="1"/>
</dbReference>
<keyword evidence="5 9" id="KW-0456">Lyase</keyword>
<proteinExistence type="inferred from homology"/>
<dbReference type="PROSITE" id="PS00907">
    <property type="entry name" value="UROD_2"/>
    <property type="match status" value="1"/>
</dbReference>
<dbReference type="GO" id="GO:0005829">
    <property type="term" value="C:cytosol"/>
    <property type="evidence" value="ECO:0007669"/>
    <property type="project" value="TreeGrafter"/>
</dbReference>
<accession>A0A484H618</accession>
<gene>
    <name evidence="9" type="ORF">RIEGSTA812A_PEG_1010</name>
</gene>
<dbReference type="EMBL" id="LR026963">
    <property type="protein sequence ID" value="VBB69537.1"/>
    <property type="molecule type" value="Genomic_DNA"/>
</dbReference>
<evidence type="ECO:0000256" key="5">
    <source>
        <dbReference type="ARBA" id="ARBA00023239"/>
    </source>
</evidence>
<comment type="pathway">
    <text evidence="1">Porphyrin-containing compound metabolism; protoporphyrin-IX biosynthesis; coproporphyrinogen-III from 5-aminolevulinate: step 4/4.</text>
</comment>
<dbReference type="GO" id="GO:0019353">
    <property type="term" value="P:protoporphyrinogen IX biosynthetic process from glutamate"/>
    <property type="evidence" value="ECO:0007669"/>
    <property type="project" value="TreeGrafter"/>
</dbReference>
<evidence type="ECO:0000259" key="7">
    <source>
        <dbReference type="PROSITE" id="PS00906"/>
    </source>
</evidence>
<evidence type="ECO:0000256" key="1">
    <source>
        <dbReference type="ARBA" id="ARBA00004804"/>
    </source>
</evidence>
<dbReference type="CDD" id="cd00717">
    <property type="entry name" value="URO-D"/>
    <property type="match status" value="1"/>
</dbReference>
<dbReference type="NCBIfam" id="TIGR01464">
    <property type="entry name" value="hemE"/>
    <property type="match status" value="1"/>
</dbReference>
<evidence type="ECO:0000313" key="9">
    <source>
        <dbReference type="EMBL" id="VBB69537.1"/>
    </source>
</evidence>
<dbReference type="PANTHER" id="PTHR21091:SF169">
    <property type="entry name" value="UROPORPHYRINOGEN DECARBOXYLASE"/>
    <property type="match status" value="1"/>
</dbReference>
<evidence type="ECO:0000256" key="2">
    <source>
        <dbReference type="ARBA" id="ARBA00009935"/>
    </source>
</evidence>
<feature type="domain" description="Uroporphyrinogen decarboxylase (URO-D)" evidence="7">
    <location>
        <begin position="27"/>
        <end position="36"/>
    </location>
</feature>
<dbReference type="UniPathway" id="UPA00251">
    <property type="reaction ID" value="UER00321"/>
</dbReference>
<dbReference type="InterPro" id="IPR000257">
    <property type="entry name" value="Uroporphyrinogen_deCOase"/>
</dbReference>
<sequence length="369" mass="40231">MPLHSPCITTVKPLLRALQGETVIPPPLWLMRQAGRYLPEYRHVRASVHSFLELCYSPELAAEVALQPIRRYGFDAAILFSDILVVPDALGQPLVFHEGKGPTLERLECKADVTRLSLDQLTNHLTPVYKTVQCLASTIAPTVALLGFAGAPWTVAAYMIEGGGSKDFSQAKLWALGKGPLEQLMELLTEATTQHLLAQIAAGAEAVQVFDTWAGVLPESEFSRLIIKPTENVVRSVHRVYPDVPIIAFPRGAGAQYEAFVTETGVQAVSIDSSVPLMWAASRLQPHVAIQGNLDPLALVAGGESMLQRVHRIVDILSHGPFVFNLGHGIVPETPLEHVAALVEYVRICGQSEREVANRQNTAFCFSDP</sequence>
<reference evidence="9" key="1">
    <citation type="submission" date="2018-10" db="EMBL/GenBank/DDBJ databases">
        <authorList>
            <person name="Gruber-Vodicka H."/>
            <person name="Jaeckle O."/>
        </authorList>
    </citation>
    <scope>NUCLEOTIDE SEQUENCE</scope>
</reference>
<dbReference type="EC" id="4.1.1.37" evidence="3"/>
<protein>
    <recommendedName>
        <fullName evidence="3">uroporphyrinogen decarboxylase</fullName>
        <ecNumber evidence="3">4.1.1.37</ecNumber>
    </recommendedName>
</protein>
<organism evidence="9">
    <name type="scientific">invertebrate metagenome</name>
    <dbReference type="NCBI Taxonomy" id="1711999"/>
    <lineage>
        <taxon>unclassified sequences</taxon>
        <taxon>metagenomes</taxon>
        <taxon>organismal metagenomes</taxon>
    </lineage>
</organism>